<reference evidence="5 6" key="2">
    <citation type="submission" date="2018-11" db="EMBL/GenBank/DDBJ databases">
        <authorList>
            <consortium name="Pathogen Informatics"/>
        </authorList>
    </citation>
    <scope>NUCLEOTIDE SEQUENCE [LARGE SCALE GENOMIC DNA]</scope>
</reference>
<keyword evidence="1 4" id="KW-0812">Transmembrane</keyword>
<evidence type="ECO:0000256" key="3">
    <source>
        <dbReference type="ARBA" id="ARBA00023136"/>
    </source>
</evidence>
<accession>A0A183U2U3</accession>
<dbReference type="Gene3D" id="1.20.1560.10">
    <property type="entry name" value="ABC transporter type 1, transmembrane domain"/>
    <property type="match status" value="1"/>
</dbReference>
<dbReference type="EMBL" id="UYWY01003088">
    <property type="protein sequence ID" value="VDM28530.1"/>
    <property type="molecule type" value="Genomic_DNA"/>
</dbReference>
<reference evidence="7" key="1">
    <citation type="submission" date="2016-06" db="UniProtKB">
        <authorList>
            <consortium name="WormBaseParasite"/>
        </authorList>
    </citation>
    <scope>IDENTIFICATION</scope>
</reference>
<evidence type="ECO:0000256" key="1">
    <source>
        <dbReference type="ARBA" id="ARBA00022692"/>
    </source>
</evidence>
<organism evidence="6 7">
    <name type="scientific">Toxocara canis</name>
    <name type="common">Canine roundworm</name>
    <dbReference type="NCBI Taxonomy" id="6265"/>
    <lineage>
        <taxon>Eukaryota</taxon>
        <taxon>Metazoa</taxon>
        <taxon>Ecdysozoa</taxon>
        <taxon>Nematoda</taxon>
        <taxon>Chromadorea</taxon>
        <taxon>Rhabditida</taxon>
        <taxon>Spirurina</taxon>
        <taxon>Ascaridomorpha</taxon>
        <taxon>Ascaridoidea</taxon>
        <taxon>Toxocaridae</taxon>
        <taxon>Toxocara</taxon>
    </lineage>
</organism>
<proteinExistence type="predicted"/>
<dbReference type="GO" id="GO:0005524">
    <property type="term" value="F:ATP binding"/>
    <property type="evidence" value="ECO:0007669"/>
    <property type="project" value="InterPro"/>
</dbReference>
<feature type="transmembrane region" description="Helical" evidence="4">
    <location>
        <begin position="32"/>
        <end position="53"/>
    </location>
</feature>
<evidence type="ECO:0000256" key="2">
    <source>
        <dbReference type="ARBA" id="ARBA00022989"/>
    </source>
</evidence>
<name>A0A183U2U3_TOXCA</name>
<evidence type="ECO:0000313" key="5">
    <source>
        <dbReference type="EMBL" id="VDM28530.1"/>
    </source>
</evidence>
<feature type="transmembrane region" description="Helical" evidence="4">
    <location>
        <begin position="92"/>
        <end position="110"/>
    </location>
</feature>
<sequence>MTFNKGVKWADAVQDSARSASIREMLRYADHIDYVLLSVGVSLCIINGAIAPLNSIFFRGMTDALIKGQADYENGTLDLDWYSDAVLHNVRLYAWLGFVMFIIGNISVSIH</sequence>
<dbReference type="InterPro" id="IPR036640">
    <property type="entry name" value="ABC1_TM_sf"/>
</dbReference>
<dbReference type="AlphaFoldDB" id="A0A183U2U3"/>
<keyword evidence="2 4" id="KW-1133">Transmembrane helix</keyword>
<gene>
    <name evidence="5" type="ORF">TCNE_LOCUS2813</name>
</gene>
<keyword evidence="3 4" id="KW-0472">Membrane</keyword>
<evidence type="ECO:0000313" key="7">
    <source>
        <dbReference type="WBParaSite" id="TCNE_0000281301-mRNA-1"/>
    </source>
</evidence>
<evidence type="ECO:0000313" key="6">
    <source>
        <dbReference type="Proteomes" id="UP000050794"/>
    </source>
</evidence>
<keyword evidence="6" id="KW-1185">Reference proteome</keyword>
<protein>
    <submittedName>
        <fullName evidence="7">ABC transmembrane type-1 domain-containing protein</fullName>
    </submittedName>
</protein>
<dbReference type="Proteomes" id="UP000050794">
    <property type="component" value="Unassembled WGS sequence"/>
</dbReference>
<dbReference type="GO" id="GO:0016020">
    <property type="term" value="C:membrane"/>
    <property type="evidence" value="ECO:0007669"/>
    <property type="project" value="InterPro"/>
</dbReference>
<dbReference type="WBParaSite" id="TCNE_0000281301-mRNA-1">
    <property type="protein sequence ID" value="TCNE_0000281301-mRNA-1"/>
    <property type="gene ID" value="TCNE_0000281301"/>
</dbReference>
<evidence type="ECO:0000256" key="4">
    <source>
        <dbReference type="SAM" id="Phobius"/>
    </source>
</evidence>